<organism evidence="4 5">
    <name type="scientific">Bacillus cytotoxicus</name>
    <dbReference type="NCBI Taxonomy" id="580165"/>
    <lineage>
        <taxon>Bacteria</taxon>
        <taxon>Bacillati</taxon>
        <taxon>Bacillota</taxon>
        <taxon>Bacilli</taxon>
        <taxon>Bacillales</taxon>
        <taxon>Bacillaceae</taxon>
        <taxon>Bacillus</taxon>
        <taxon>Bacillus cereus group</taxon>
    </lineage>
</organism>
<dbReference type="Pfam" id="PF00534">
    <property type="entry name" value="Glycos_transf_1"/>
    <property type="match status" value="1"/>
</dbReference>
<dbReference type="Proteomes" id="UP000242164">
    <property type="component" value="Unassembled WGS sequence"/>
</dbReference>
<dbReference type="CDD" id="cd03801">
    <property type="entry name" value="GT4_PimA-like"/>
    <property type="match status" value="1"/>
</dbReference>
<dbReference type="Pfam" id="PF13439">
    <property type="entry name" value="Glyco_transf_4"/>
    <property type="match status" value="1"/>
</dbReference>
<dbReference type="InterPro" id="IPR001296">
    <property type="entry name" value="Glyco_trans_1"/>
</dbReference>
<proteinExistence type="inferred from homology"/>
<evidence type="ECO:0000259" key="2">
    <source>
        <dbReference type="Pfam" id="PF00534"/>
    </source>
</evidence>
<comment type="similarity">
    <text evidence="1">Belongs to the glycosyltransferase group 1 family. Glycosyltransferase 4 subfamily.</text>
</comment>
<protein>
    <submittedName>
        <fullName evidence="4">Glycosyl transferase group 1</fullName>
    </submittedName>
</protein>
<feature type="domain" description="Glycosyl transferase family 1" evidence="2">
    <location>
        <begin position="185"/>
        <end position="354"/>
    </location>
</feature>
<dbReference type="SUPFAM" id="SSF53756">
    <property type="entry name" value="UDP-Glycosyltransferase/glycogen phosphorylase"/>
    <property type="match status" value="1"/>
</dbReference>
<reference evidence="4 5" key="1">
    <citation type="submission" date="2016-08" db="EMBL/GenBank/DDBJ databases">
        <authorList>
            <person name="Loux V."/>
            <person name="Rue O."/>
        </authorList>
    </citation>
    <scope>NUCLEOTIDE SEQUENCE [LARGE SCALE GENOMIC DNA]</scope>
    <source>
        <strain evidence="4 5">AFSSA_08CEB44bac</strain>
    </source>
</reference>
<evidence type="ECO:0000259" key="3">
    <source>
        <dbReference type="Pfam" id="PF13439"/>
    </source>
</evidence>
<evidence type="ECO:0000313" key="5">
    <source>
        <dbReference type="Proteomes" id="UP000242164"/>
    </source>
</evidence>
<comment type="caution">
    <text evidence="4">The sequence shown here is derived from an EMBL/GenBank/DDBJ whole genome shotgun (WGS) entry which is preliminary data.</text>
</comment>
<dbReference type="GO" id="GO:0016757">
    <property type="term" value="F:glycosyltransferase activity"/>
    <property type="evidence" value="ECO:0007669"/>
    <property type="project" value="InterPro"/>
</dbReference>
<evidence type="ECO:0000256" key="1">
    <source>
        <dbReference type="ARBA" id="ARBA00009481"/>
    </source>
</evidence>
<dbReference type="RefSeq" id="WP_087098822.1">
    <property type="nucleotide sequence ID" value="NZ_CP066179.1"/>
</dbReference>
<dbReference type="Gene3D" id="3.40.50.2000">
    <property type="entry name" value="Glycogen Phosphorylase B"/>
    <property type="match status" value="2"/>
</dbReference>
<dbReference type="InterPro" id="IPR028098">
    <property type="entry name" value="Glyco_trans_4-like_N"/>
</dbReference>
<dbReference type="PANTHER" id="PTHR12526">
    <property type="entry name" value="GLYCOSYLTRANSFERASE"/>
    <property type="match status" value="1"/>
</dbReference>
<keyword evidence="4" id="KW-0808">Transferase</keyword>
<sequence length="378" mass="42977">MKIAIISTEKLPVPAVRGGAIQIYIDSVATIIASKGKNITVISIADPDLQTEETKQNVRYIRFPENEYLPNIIEHLKKEKYDVIHLCNRPSWVSLLYGVAPQTKFVLSVHNEMFAHEKISDKEGEVCISIVSKIVTVSDYIGETITSRFSTAKSKTQTVYSGVDVNQYDPSWTTNGKELKHYVQKELQLQNKKIVLFVGRLSKVKGPHILLQALPKIIEQYPEIVMVFIGSKWFGDNNVNNYVKHLYTLGAMFKKNVVFIKFVKPKDIPTLYAMSDIFVCSSQWQEPLARVHYEAMAAGLPIITSNRGGNPEVIEEGKNGYVVDDFENPDAYAEKIIHLLSNENKRERMGKYGRLKVEKEFSWDRVAMNLLEVYKGVL</sequence>
<evidence type="ECO:0000313" key="4">
    <source>
        <dbReference type="EMBL" id="SCL94216.1"/>
    </source>
</evidence>
<dbReference type="EMBL" id="FMIK01000028">
    <property type="protein sequence ID" value="SCL94216.1"/>
    <property type="molecule type" value="Genomic_DNA"/>
</dbReference>
<dbReference type="PANTHER" id="PTHR12526:SF638">
    <property type="entry name" value="SPORE COAT PROTEIN SA"/>
    <property type="match status" value="1"/>
</dbReference>
<feature type="domain" description="Glycosyltransferase subfamily 4-like N-terminal" evidence="3">
    <location>
        <begin position="24"/>
        <end position="166"/>
    </location>
</feature>
<name>A0AAX2CHY4_9BACI</name>
<accession>A0AAX2CHY4</accession>
<dbReference type="AlphaFoldDB" id="A0AAX2CHY4"/>
<gene>
    <name evidence="4" type="ORF">BCB44BAC_02334</name>
</gene>